<evidence type="ECO:0000313" key="2">
    <source>
        <dbReference type="EMBL" id="QBK31793.1"/>
    </source>
</evidence>
<dbReference type="InterPro" id="IPR036188">
    <property type="entry name" value="FAD/NAD-bd_sf"/>
</dbReference>
<dbReference type="EMBL" id="CP036532">
    <property type="protein sequence ID" value="QBK31793.1"/>
    <property type="molecule type" value="Genomic_DNA"/>
</dbReference>
<reference evidence="2 3" key="1">
    <citation type="journal article" date="2017" name="Int. J. Syst. Evol. Microbiol.">
        <title>Roseitalea porphyridii gen. nov., sp. nov., isolated from a red alga, and reclassification of Hoeflea suaedae Chung et al. 2013 as Pseudohoeflea suaedae gen. nov., comb. nov.</title>
        <authorList>
            <person name="Hyeon J.W."/>
            <person name="Jeong S.E."/>
            <person name="Baek K."/>
            <person name="Jeon C.O."/>
        </authorList>
    </citation>
    <scope>NUCLEOTIDE SEQUENCE [LARGE SCALE GENOMIC DNA]</scope>
    <source>
        <strain evidence="2 3">MA7-20</strain>
    </source>
</reference>
<proteinExistence type="predicted"/>
<dbReference type="Gene3D" id="3.50.50.60">
    <property type="entry name" value="FAD/NAD(P)-binding domain"/>
    <property type="match status" value="1"/>
</dbReference>
<accession>A0A4P6V4G0</accession>
<dbReference type="SUPFAM" id="SSF51905">
    <property type="entry name" value="FAD/NAD(P)-binding domain"/>
    <property type="match status" value="1"/>
</dbReference>
<gene>
    <name evidence="2" type="ORF">E0E05_14985</name>
</gene>
<sequence length="365" mass="37366">MAKAHRSSLRFEVAIMSRLMVGGVDFGQPLIRPMCSAGRGNAMAEKVAIIGAGLAGAVCARALADAGRRVCVFEKSGGTGGRLSTRRSASGEFDHGAQYLTARGAAMGALLARLADAGAIASWTPDGKDRPGDWHVGLPGMSGAVKPLLAGLDVRLRTPVETLRLAADAGVEVVTGDGARHGFDRVIVTAPSPQAHALTGALDARFDALGGIVYAPCWAAMVAFDRPLPDLPDLWRGADDAPLALIARNGSKPGRTGETFVIHAGGAWSARNLERPAGPVLEEMLAALSAHAKGVPAPVHAAAHRWRHARVDAPLGTPFIESACGRIAVCGDGMLGGRAEAAVDSADALVAHIVAGGGQAVPARP</sequence>
<dbReference type="GO" id="GO:0016491">
    <property type="term" value="F:oxidoreductase activity"/>
    <property type="evidence" value="ECO:0007669"/>
    <property type="project" value="InterPro"/>
</dbReference>
<dbReference type="PANTHER" id="PTHR16128">
    <property type="entry name" value="FAD/NAD(P)-BINDING OXIDOREDUCTASE FAMILY PROTEIN"/>
    <property type="match status" value="1"/>
</dbReference>
<evidence type="ECO:0000259" key="1">
    <source>
        <dbReference type="Pfam" id="PF01593"/>
    </source>
</evidence>
<dbReference type="Gene3D" id="3.90.660.10">
    <property type="match status" value="1"/>
</dbReference>
<dbReference type="PANTHER" id="PTHR16128:SF5">
    <property type="entry name" value="FAD_NAD(P)-BINDING OXIDOREDUCTASE FAMILY PROTEIN"/>
    <property type="match status" value="1"/>
</dbReference>
<name>A0A4P6V4G0_9HYPH</name>
<dbReference type="InterPro" id="IPR002937">
    <property type="entry name" value="Amino_oxidase"/>
</dbReference>
<keyword evidence="3" id="KW-1185">Reference proteome</keyword>
<dbReference type="Proteomes" id="UP000293719">
    <property type="component" value="Chromosome"/>
</dbReference>
<organism evidence="2 3">
    <name type="scientific">Roseitalea porphyridii</name>
    <dbReference type="NCBI Taxonomy" id="1852022"/>
    <lineage>
        <taxon>Bacteria</taxon>
        <taxon>Pseudomonadati</taxon>
        <taxon>Pseudomonadota</taxon>
        <taxon>Alphaproteobacteria</taxon>
        <taxon>Hyphomicrobiales</taxon>
        <taxon>Ahrensiaceae</taxon>
        <taxon>Roseitalea</taxon>
    </lineage>
</organism>
<protein>
    <submittedName>
        <fullName evidence="2">FAD-binding protein</fullName>
    </submittedName>
</protein>
<evidence type="ECO:0000313" key="3">
    <source>
        <dbReference type="Proteomes" id="UP000293719"/>
    </source>
</evidence>
<feature type="domain" description="Amine oxidase" evidence="1">
    <location>
        <begin position="139"/>
        <end position="310"/>
    </location>
</feature>
<dbReference type="Pfam" id="PF01593">
    <property type="entry name" value="Amino_oxidase"/>
    <property type="match status" value="1"/>
</dbReference>
<dbReference type="Pfam" id="PF13450">
    <property type="entry name" value="NAD_binding_8"/>
    <property type="match status" value="1"/>
</dbReference>
<dbReference type="AlphaFoldDB" id="A0A4P6V4G0"/>
<dbReference type="KEGG" id="rpod:E0E05_14985"/>